<protein>
    <submittedName>
        <fullName evidence="1">Uncharacterized protein</fullName>
    </submittedName>
</protein>
<name>I5C2U4_9BACT</name>
<accession>I5C2U4</accession>
<proteinExistence type="predicted"/>
<organism evidence="1 2">
    <name type="scientific">Nitritalea halalkaliphila LW7</name>
    <dbReference type="NCBI Taxonomy" id="1189621"/>
    <lineage>
        <taxon>Bacteria</taxon>
        <taxon>Pseudomonadati</taxon>
        <taxon>Bacteroidota</taxon>
        <taxon>Cytophagia</taxon>
        <taxon>Cytophagales</taxon>
        <taxon>Cyclobacteriaceae</taxon>
        <taxon>Nitritalea</taxon>
    </lineage>
</organism>
<keyword evidence="2" id="KW-1185">Reference proteome</keyword>
<comment type="caution">
    <text evidence="1">The sequence shown here is derived from an EMBL/GenBank/DDBJ whole genome shotgun (WGS) entry which is preliminary data.</text>
</comment>
<dbReference type="EMBL" id="AJYA01000023">
    <property type="protein sequence ID" value="EIM76146.1"/>
    <property type="molecule type" value="Genomic_DNA"/>
</dbReference>
<sequence>MLKAFRHLPAFPYLCTCMCRKTLLYIWLLGMLMPLQAFCQLDLTNRSTVYGTFGLTGATNREFNELLSSKGLSPTRNGYMNFGLGFQTRYNDFLVGFELFQNVGQYATFNDFRINQRSTRFYANVGYALTEEGRFQFLHYLSLGAGFLNFQMLRDTPRETFGHFLDQPQQGFILRDGDIHRGTSALTGFLTEIGFQASYDFFIPGRGEMLEVITRFGYAFSPFENSWEMAGMSFNNLMSGAFFRMGLGLTLPDQNFFYKDATLGVYFLYGPNFTAPEALNEALEGAGLQPVANRANNFGMRIMGESKQFLYAIDIYNSGHSGTANASSTHTLNFARMYLSGGRKFFEWKNFELGGLLGLGYANLRYTLLAQQRPDFPVLFEEPFHDGYVRTSGLAVKPETSFLYGIPLTKSQLFNVVVGVNVGFELPIGSFDLLDVPMGSYVRSPYAQLVIGLRP</sequence>
<evidence type="ECO:0000313" key="2">
    <source>
        <dbReference type="Proteomes" id="UP000005551"/>
    </source>
</evidence>
<dbReference type="PATRIC" id="fig|1189621.3.peg.2280"/>
<dbReference type="Proteomes" id="UP000005551">
    <property type="component" value="Unassembled WGS sequence"/>
</dbReference>
<dbReference type="AlphaFoldDB" id="I5C2U4"/>
<evidence type="ECO:0000313" key="1">
    <source>
        <dbReference type="EMBL" id="EIM76146.1"/>
    </source>
</evidence>
<dbReference type="STRING" id="1189621.A3SI_10944"/>
<gene>
    <name evidence="1" type="ORF">A3SI_10944</name>
</gene>
<reference evidence="1 2" key="1">
    <citation type="submission" date="2012-05" db="EMBL/GenBank/DDBJ databases">
        <title>Genome sequence of Nitritalea halalkaliphila LW7.</title>
        <authorList>
            <person name="Jangir P.K."/>
            <person name="Singh A."/>
            <person name="Shivaji S."/>
            <person name="Sharma R."/>
        </authorList>
    </citation>
    <scope>NUCLEOTIDE SEQUENCE [LARGE SCALE GENOMIC DNA]</scope>
    <source>
        <strain evidence="1 2">LW7</strain>
    </source>
</reference>